<dbReference type="RefSeq" id="WP_076517346.1">
    <property type="nucleotide sequence ID" value="NZ_FTOH01000010.1"/>
</dbReference>
<name>A0A1N7PLD0_9GAMM</name>
<evidence type="ECO:0000313" key="1">
    <source>
        <dbReference type="EMBL" id="SIT11401.1"/>
    </source>
</evidence>
<accession>A0A1N7PLD0</accession>
<evidence type="ECO:0008006" key="3">
    <source>
        <dbReference type="Google" id="ProtNLM"/>
    </source>
</evidence>
<sequence length="366" mass="42364">MSQRFIIRPTIEEDAPGLSELLSDTPQEGSIQLNFEREPNYFHATDVGTTTRDLWVMEDTEQQRIAGAFSMGFRDVFENGQRKSMRYGSDLRIHRDYQGGRTLLRFFKTVKSIIGDDYYQTVILEENKASLDTVGGNRIKVQPTYNAFRRHRTNMIELRRREKHKIRLNIRRAASTDIPVMQAFFDANAPRKQFYPCYDFSRIETGDTYYRDIKLNDFLLAFDGNELVGMTGFWDQKAFKQTRIAGYSKAIQYARPFYNAYTKIAGGLSLPPAGSLTSYIYLHCNVFKDNRSDIFADLLAYARKELKDSEYDALVVGFDTEDPLHKVTDKYKKEELFSLHFISGYGKDPSPDLNPEGLMYLETARL</sequence>
<gene>
    <name evidence="1" type="ORF">SAMN05421686_11065</name>
</gene>
<organism evidence="1 2">
    <name type="scientific">Thalassolituus maritimus</name>
    <dbReference type="NCBI Taxonomy" id="484498"/>
    <lineage>
        <taxon>Bacteria</taxon>
        <taxon>Pseudomonadati</taxon>
        <taxon>Pseudomonadota</taxon>
        <taxon>Gammaproteobacteria</taxon>
        <taxon>Oceanospirillales</taxon>
        <taxon>Oceanospirillaceae</taxon>
        <taxon>Thalassolituus</taxon>
    </lineage>
</organism>
<keyword evidence="2" id="KW-1185">Reference proteome</keyword>
<proteinExistence type="predicted"/>
<protein>
    <recommendedName>
        <fullName evidence="3">N-acetyltransferase domain-containing protein</fullName>
    </recommendedName>
</protein>
<dbReference type="InterPro" id="IPR016181">
    <property type="entry name" value="Acyl_CoA_acyltransferase"/>
</dbReference>
<dbReference type="EMBL" id="FTOH01000010">
    <property type="protein sequence ID" value="SIT11401.1"/>
    <property type="molecule type" value="Genomic_DNA"/>
</dbReference>
<dbReference type="SUPFAM" id="SSF55729">
    <property type="entry name" value="Acyl-CoA N-acyltransferases (Nat)"/>
    <property type="match status" value="1"/>
</dbReference>
<dbReference type="STRING" id="484498.SAMN05421686_11065"/>
<evidence type="ECO:0000313" key="2">
    <source>
        <dbReference type="Proteomes" id="UP000185639"/>
    </source>
</evidence>
<reference evidence="2" key="1">
    <citation type="submission" date="2017-01" db="EMBL/GenBank/DDBJ databases">
        <authorList>
            <person name="Varghese N."/>
            <person name="Submissions S."/>
        </authorList>
    </citation>
    <scope>NUCLEOTIDE SEQUENCE [LARGE SCALE GENOMIC DNA]</scope>
    <source>
        <strain evidence="2">DSM 24913</strain>
    </source>
</reference>
<dbReference type="OrthoDB" id="8984553at2"/>
<dbReference type="AlphaFoldDB" id="A0A1N7PLD0"/>
<dbReference type="Proteomes" id="UP000185639">
    <property type="component" value="Unassembled WGS sequence"/>
</dbReference>